<reference evidence="1 2" key="1">
    <citation type="submission" date="2024-11" db="EMBL/GenBank/DDBJ databases">
        <title>Chromosome-level genome assembly of the freshwater bivalve Anodonta woodiana.</title>
        <authorList>
            <person name="Chen X."/>
        </authorList>
    </citation>
    <scope>NUCLEOTIDE SEQUENCE [LARGE SCALE GENOMIC DNA]</scope>
    <source>
        <strain evidence="1">MN2024</strain>
        <tissue evidence="1">Gills</tissue>
    </source>
</reference>
<dbReference type="AlphaFoldDB" id="A0ABD3T5E0"/>
<name>A0ABD3T5E0_SINWO</name>
<dbReference type="EMBL" id="JBJQND010000019">
    <property type="protein sequence ID" value="KAL3831805.1"/>
    <property type="molecule type" value="Genomic_DNA"/>
</dbReference>
<sequence length="110" mass="12284">MLRFYIVTCLKENYATCSKEKDATTLDNRSLQGQCKEVVHDLDCSTGKFLQNDTAQLSDDLPDLENKVTYIDQSGLSNLNNPLIVIDIDDIPINPDDTVQFGPFPSSDEP</sequence>
<dbReference type="Proteomes" id="UP001634394">
    <property type="component" value="Unassembled WGS sequence"/>
</dbReference>
<organism evidence="1 2">
    <name type="scientific">Sinanodonta woodiana</name>
    <name type="common">Chinese pond mussel</name>
    <name type="synonym">Anodonta woodiana</name>
    <dbReference type="NCBI Taxonomy" id="1069815"/>
    <lineage>
        <taxon>Eukaryota</taxon>
        <taxon>Metazoa</taxon>
        <taxon>Spiralia</taxon>
        <taxon>Lophotrochozoa</taxon>
        <taxon>Mollusca</taxon>
        <taxon>Bivalvia</taxon>
        <taxon>Autobranchia</taxon>
        <taxon>Heteroconchia</taxon>
        <taxon>Palaeoheterodonta</taxon>
        <taxon>Unionida</taxon>
        <taxon>Unionoidea</taxon>
        <taxon>Unionidae</taxon>
        <taxon>Unioninae</taxon>
        <taxon>Sinanodonta</taxon>
    </lineage>
</organism>
<keyword evidence="2" id="KW-1185">Reference proteome</keyword>
<gene>
    <name evidence="1" type="ORF">ACJMK2_023508</name>
</gene>
<protein>
    <submittedName>
        <fullName evidence="1">Uncharacterized protein</fullName>
    </submittedName>
</protein>
<evidence type="ECO:0000313" key="1">
    <source>
        <dbReference type="EMBL" id="KAL3831805.1"/>
    </source>
</evidence>
<comment type="caution">
    <text evidence="1">The sequence shown here is derived from an EMBL/GenBank/DDBJ whole genome shotgun (WGS) entry which is preliminary data.</text>
</comment>
<accession>A0ABD3T5E0</accession>
<proteinExistence type="predicted"/>
<evidence type="ECO:0000313" key="2">
    <source>
        <dbReference type="Proteomes" id="UP001634394"/>
    </source>
</evidence>